<dbReference type="PIRSF" id="PIRSF026760">
    <property type="entry name" value="UCP026760"/>
    <property type="match status" value="1"/>
</dbReference>
<dbReference type="EMBL" id="AE017282">
    <property type="protein sequence ID" value="AAU91953.1"/>
    <property type="molecule type" value="Genomic_DNA"/>
</dbReference>
<evidence type="ECO:0008006" key="5">
    <source>
        <dbReference type="Google" id="ProtNLM"/>
    </source>
</evidence>
<dbReference type="Pfam" id="PF07755">
    <property type="entry name" value="DUF1611"/>
    <property type="match status" value="1"/>
</dbReference>
<dbReference type="eggNOG" id="COG3367">
    <property type="taxonomic scope" value="Bacteria"/>
</dbReference>
<feature type="domain" description="D-glutamate N-acetyltransferase-like N-terminal" evidence="2">
    <location>
        <begin position="55"/>
        <end position="152"/>
    </location>
</feature>
<reference evidence="3 4" key="1">
    <citation type="journal article" date="2004" name="PLoS Biol.">
        <title>Genomic insights into methanotrophy: the complete genome sequence of Methylococcus capsulatus (Bath).</title>
        <authorList>
            <person name="Ward N.L."/>
            <person name="Larsen O."/>
            <person name="Sakwa J."/>
            <person name="Bruseth L."/>
            <person name="Khouri H.M."/>
            <person name="Durkin A.S."/>
            <person name="Dimitrov G."/>
            <person name="Jiang L."/>
            <person name="Scanlan D."/>
            <person name="Kang K.H."/>
            <person name="Lewis M.R."/>
            <person name="Nelson K.E."/>
            <person name="Methe B.A."/>
            <person name="Wu M."/>
            <person name="Heidelberg J.F."/>
            <person name="Paulsen I.T."/>
            <person name="Fouts D.E."/>
            <person name="Ravel J."/>
            <person name="Tettelin H."/>
            <person name="Ren Q."/>
            <person name="Read T.D."/>
            <person name="DeBoy R.T."/>
            <person name="Seshadri R."/>
            <person name="Salzberg S.L."/>
            <person name="Jensen H.B."/>
            <person name="Birkeland N.K."/>
            <person name="Nelson W.C."/>
            <person name="Dodson R.J."/>
            <person name="Grindhaug S.H."/>
            <person name="Holt I.E."/>
            <person name="Eidhammer I."/>
            <person name="Jonasen I."/>
            <person name="Vanaken S."/>
            <person name="Utterback T.R."/>
            <person name="Feldblyum T.V."/>
            <person name="Fraser C.M."/>
            <person name="Lillehaug J.R."/>
            <person name="Eisen J.A."/>
        </authorList>
    </citation>
    <scope>NUCLEOTIDE SEQUENCE [LARGE SCALE GENOMIC DNA]</scope>
    <source>
        <strain evidence="4">ATCC 33009 / NCIMB 11132 / Bath</strain>
    </source>
</reference>
<organism evidence="3 4">
    <name type="scientific">Methylococcus capsulatus (strain ATCC 33009 / NCIMB 11132 / Bath)</name>
    <dbReference type="NCBI Taxonomy" id="243233"/>
    <lineage>
        <taxon>Bacteria</taxon>
        <taxon>Pseudomonadati</taxon>
        <taxon>Pseudomonadota</taxon>
        <taxon>Gammaproteobacteria</taxon>
        <taxon>Methylococcales</taxon>
        <taxon>Methylococcaceae</taxon>
        <taxon>Methylococcus</taxon>
    </lineage>
</organism>
<dbReference type="Gene3D" id="3.40.50.300">
    <property type="entry name" value="P-loop containing nucleotide triphosphate hydrolases"/>
    <property type="match status" value="1"/>
</dbReference>
<dbReference type="AlphaFoldDB" id="Q607C8"/>
<dbReference type="Gene3D" id="3.40.50.720">
    <property type="entry name" value="NAD(P)-binding Rossmann-like Domain"/>
    <property type="match status" value="1"/>
</dbReference>
<evidence type="ECO:0000313" key="3">
    <source>
        <dbReference type="EMBL" id="AAU91953.1"/>
    </source>
</evidence>
<name>Q607C8_METCA</name>
<dbReference type="Proteomes" id="UP000006821">
    <property type="component" value="Chromosome"/>
</dbReference>
<feature type="domain" description="D-glutamate N-acetyltransferase-like C-terminal" evidence="1">
    <location>
        <begin position="159"/>
        <end position="358"/>
    </location>
</feature>
<dbReference type="STRING" id="243233.MCA1833"/>
<dbReference type="PANTHER" id="PTHR40690:SF1">
    <property type="entry name" value="DUF1611 DOMAIN-CONTAINING PROTEIN"/>
    <property type="match status" value="1"/>
</dbReference>
<dbReference type="InterPro" id="IPR027417">
    <property type="entry name" value="P-loop_NTPase"/>
</dbReference>
<dbReference type="InterPro" id="IPR011669">
    <property type="entry name" value="DgcN-like"/>
</dbReference>
<dbReference type="InterPro" id="IPR035086">
    <property type="entry name" value="DgcN-like_C"/>
</dbReference>
<evidence type="ECO:0000259" key="2">
    <source>
        <dbReference type="Pfam" id="PF17396"/>
    </source>
</evidence>
<sequence>MMGILRQAHWRNPSLERSPALILAHGCFEDVHGKVAHGLVRGTDRFDIVAVIDPDCAGHDAGTLLDGRPRNIPVFASIEAALAQGRRRPAVAIVGMATHGGRFTETLRAALFEAAAAGLSLVNGLHDLAGDDPEIAAETARHGASILDLRRPRAVAELHFWTGQIHGVAAPRIAVLGTDCALGKRTTARLLTQALNADGIRTEMIYTGQTGWMQGGRYGFILDALPNDFVSGELEHAILTCYREVRPDLIILEGQSALRNPSGPCGAELLLSGAAAGVILQHAPGRRHYDGFEGSRFRIPPVEDEIRLIEHYGVPVLGVSLNGRDSGPEGLREAQRRLARTLDVPVVCPLEDGVTDLLPPLRALLEREEVA</sequence>
<proteinExistence type="predicted"/>
<accession>Q607C8</accession>
<evidence type="ECO:0000313" key="4">
    <source>
        <dbReference type="Proteomes" id="UP000006821"/>
    </source>
</evidence>
<dbReference type="Pfam" id="PF17396">
    <property type="entry name" value="DUF1611_N"/>
    <property type="match status" value="1"/>
</dbReference>
<dbReference type="InterPro" id="IPR035402">
    <property type="entry name" value="DgcN-like_N"/>
</dbReference>
<dbReference type="HOGENOM" id="CLU_059741_0_1_6"/>
<dbReference type="KEGG" id="mca:MCA1833"/>
<gene>
    <name evidence="3" type="ordered locus">MCA1833</name>
</gene>
<dbReference type="SUPFAM" id="SSF52540">
    <property type="entry name" value="P-loop containing nucleoside triphosphate hydrolases"/>
    <property type="match status" value="1"/>
</dbReference>
<evidence type="ECO:0000259" key="1">
    <source>
        <dbReference type="Pfam" id="PF07755"/>
    </source>
</evidence>
<protein>
    <recommendedName>
        <fullName evidence="5">DUF1611 domain-containing protein</fullName>
    </recommendedName>
</protein>
<dbReference type="PANTHER" id="PTHR40690">
    <property type="entry name" value="GLL3100 PROTEIN"/>
    <property type="match status" value="1"/>
</dbReference>